<name>A0A803NH19_CANSA</name>
<proteinExistence type="predicted"/>
<evidence type="ECO:0000313" key="2">
    <source>
        <dbReference type="Proteomes" id="UP000596661"/>
    </source>
</evidence>
<organism evidence="1 2">
    <name type="scientific">Cannabis sativa</name>
    <name type="common">Hemp</name>
    <name type="synonym">Marijuana</name>
    <dbReference type="NCBI Taxonomy" id="3483"/>
    <lineage>
        <taxon>Eukaryota</taxon>
        <taxon>Viridiplantae</taxon>
        <taxon>Streptophyta</taxon>
        <taxon>Embryophyta</taxon>
        <taxon>Tracheophyta</taxon>
        <taxon>Spermatophyta</taxon>
        <taxon>Magnoliopsida</taxon>
        <taxon>eudicotyledons</taxon>
        <taxon>Gunneridae</taxon>
        <taxon>Pentapetalae</taxon>
        <taxon>rosids</taxon>
        <taxon>fabids</taxon>
        <taxon>Rosales</taxon>
        <taxon>Cannabaceae</taxon>
        <taxon>Cannabis</taxon>
    </lineage>
</organism>
<dbReference type="Proteomes" id="UP000596661">
    <property type="component" value="Chromosome 1"/>
</dbReference>
<dbReference type="EnsemblPlants" id="evm.model.01.1433">
    <property type="protein sequence ID" value="cds.evm.model.01.1433"/>
    <property type="gene ID" value="evm.TU.01.1433"/>
</dbReference>
<evidence type="ECO:0000313" key="1">
    <source>
        <dbReference type="EnsemblPlants" id="cds.evm.model.01.1433"/>
    </source>
</evidence>
<protein>
    <submittedName>
        <fullName evidence="1">Uncharacterized protein</fullName>
    </submittedName>
</protein>
<dbReference type="AlphaFoldDB" id="A0A803NH19"/>
<dbReference type="EMBL" id="UZAU01000028">
    <property type="status" value="NOT_ANNOTATED_CDS"/>
    <property type="molecule type" value="Genomic_DNA"/>
</dbReference>
<dbReference type="Gramene" id="evm.model.01.1433">
    <property type="protein sequence ID" value="cds.evm.model.01.1433"/>
    <property type="gene ID" value="evm.TU.01.1433"/>
</dbReference>
<reference evidence="1" key="2">
    <citation type="submission" date="2021-03" db="UniProtKB">
        <authorList>
            <consortium name="EnsemblPlants"/>
        </authorList>
    </citation>
    <scope>IDENTIFICATION</scope>
</reference>
<keyword evidence="2" id="KW-1185">Reference proteome</keyword>
<reference evidence="1" key="1">
    <citation type="submission" date="2018-11" db="EMBL/GenBank/DDBJ databases">
        <authorList>
            <person name="Grassa J C."/>
        </authorList>
    </citation>
    <scope>NUCLEOTIDE SEQUENCE [LARGE SCALE GENOMIC DNA]</scope>
</reference>
<accession>A0A803NH19</accession>
<sequence length="78" mass="9030">MSFTFQDDSCVDIIRKAWNSFGDSRCFKGLGKRLKKTKIALQGWNKPVCGDSKAKLKLLEEKLCWIQYQDVNDDLVEE</sequence>